<evidence type="ECO:0000313" key="5">
    <source>
        <dbReference type="EMBL" id="CED83902.1"/>
    </source>
</evidence>
<accession>A0A0F7SP82</accession>
<feature type="domain" description="Fcf2 pre-rRNA processing C-terminal" evidence="4">
    <location>
        <begin position="482"/>
        <end position="578"/>
    </location>
</feature>
<evidence type="ECO:0000256" key="2">
    <source>
        <dbReference type="ARBA" id="ARBA00023242"/>
    </source>
</evidence>
<feature type="compositionally biased region" description="Polar residues" evidence="3">
    <location>
        <begin position="166"/>
        <end position="178"/>
    </location>
</feature>
<organism evidence="5">
    <name type="scientific">Phaffia rhodozyma</name>
    <name type="common">Yeast</name>
    <name type="synonym">Xanthophyllomyces dendrorhous</name>
    <dbReference type="NCBI Taxonomy" id="264483"/>
    <lineage>
        <taxon>Eukaryota</taxon>
        <taxon>Fungi</taxon>
        <taxon>Dikarya</taxon>
        <taxon>Basidiomycota</taxon>
        <taxon>Agaricomycotina</taxon>
        <taxon>Tremellomycetes</taxon>
        <taxon>Cystofilobasidiales</taxon>
        <taxon>Mrakiaceae</taxon>
        <taxon>Phaffia</taxon>
    </lineage>
</organism>
<proteinExistence type="predicted"/>
<dbReference type="Pfam" id="PF08698">
    <property type="entry name" value="Fcf2"/>
    <property type="match status" value="1"/>
</dbReference>
<dbReference type="GO" id="GO:0006396">
    <property type="term" value="P:RNA processing"/>
    <property type="evidence" value="ECO:0007669"/>
    <property type="project" value="TreeGrafter"/>
</dbReference>
<feature type="compositionally biased region" description="Polar residues" evidence="3">
    <location>
        <begin position="29"/>
        <end position="42"/>
    </location>
</feature>
<comment type="subcellular location">
    <subcellularLocation>
        <location evidence="1">Nucleus</location>
        <location evidence="1">Nucleolus</location>
    </subcellularLocation>
</comment>
<name>A0A0F7SP82_PHARH</name>
<dbReference type="PANTHER" id="PTHR21686">
    <property type="entry name" value="DEOXYNUCLEOTIDYLTRANSFERASE TERMINAL-INTERACTING PROTEIN 2"/>
    <property type="match status" value="1"/>
</dbReference>
<dbReference type="GO" id="GO:0003723">
    <property type="term" value="F:RNA binding"/>
    <property type="evidence" value="ECO:0007669"/>
    <property type="project" value="TreeGrafter"/>
</dbReference>
<dbReference type="GO" id="GO:0005730">
    <property type="term" value="C:nucleolus"/>
    <property type="evidence" value="ECO:0007669"/>
    <property type="project" value="UniProtKB-SubCell"/>
</dbReference>
<feature type="compositionally biased region" description="Acidic residues" evidence="3">
    <location>
        <begin position="284"/>
        <end position="294"/>
    </location>
</feature>
<dbReference type="InterPro" id="IPR039883">
    <property type="entry name" value="Fcf2/DNTTIP2"/>
</dbReference>
<feature type="compositionally biased region" description="Basic and acidic residues" evidence="3">
    <location>
        <begin position="374"/>
        <end position="387"/>
    </location>
</feature>
<feature type="region of interest" description="Disordered" evidence="3">
    <location>
        <begin position="166"/>
        <end position="454"/>
    </location>
</feature>
<dbReference type="PANTHER" id="PTHR21686:SF12">
    <property type="entry name" value="DEOXYNUCLEOTIDYLTRANSFERASE TERMINAL-INTERACTING PROTEIN 2"/>
    <property type="match status" value="1"/>
</dbReference>
<keyword evidence="2" id="KW-0539">Nucleus</keyword>
<feature type="compositionally biased region" description="Low complexity" evidence="3">
    <location>
        <begin position="213"/>
        <end position="263"/>
    </location>
</feature>
<dbReference type="EMBL" id="LN483157">
    <property type="protein sequence ID" value="CED83902.1"/>
    <property type="molecule type" value="Genomic_DNA"/>
</dbReference>
<protein>
    <submittedName>
        <fullName evidence="5">Uncharacterized conserved protein</fullName>
    </submittedName>
</protein>
<feature type="compositionally biased region" description="Acidic residues" evidence="3">
    <location>
        <begin position="326"/>
        <end position="351"/>
    </location>
</feature>
<feature type="compositionally biased region" description="Basic and acidic residues" evidence="3">
    <location>
        <begin position="272"/>
        <end position="283"/>
    </location>
</feature>
<feature type="compositionally biased region" description="Low complexity" evidence="3">
    <location>
        <begin position="424"/>
        <end position="435"/>
    </location>
</feature>
<sequence>MSDTPTTRRLTRASTRSAASSPASSSQSVKNLISPSQTQASPSKAFKIHSNDSTPKRSTASPKPPSSAQSGKQTPNSHSVSQSVHTAAAIASPAQHHYSTRSTSPSRARGAVPSPSHQPLSDVIADVVAKAVHDELEEEAMERQQKEIEPLFEGDVEGLSRLALSKKQSSVKTGTGSTIEAVDIDGNDGEEEEGTIILYSTESTPVAASVALPSTTSPSKSKNSSDTSLIPTPAHSTSTSTPVSAASNLSASQSSSTTSVPSNKTIDDETDVSEHVQIERLSEQPDESMEDVEDQVGNLIEESDSTEGNGSIPKMKDIGNSKILFEDSEDESSSSEESSDDDDEEEDDETEGENHSDEEAYLESLLSKAYANAERSEEEERLRKASEEMVLTMEEETKETKLPSLTAPSLPTPYLSFKQEGKFSRASRTSSSKLSRAPHSLSTATPNAEAGPSIIKKQHELDTTVVERALSKKEAQEARKANAPLAWGELPMIPEDKRKEMVREYHALKLRNSLDPKRFYKGQGSIKHVPEVFAIGTLHSQSKVLQSTTLRSESSARPGSILKELMADEESQAYAKRKFGDLQATRSYNGRKRVVKKSKRN</sequence>
<dbReference type="InterPro" id="IPR014810">
    <property type="entry name" value="Fcf2_C"/>
</dbReference>
<dbReference type="AlphaFoldDB" id="A0A0F7SP82"/>
<reference evidence="5" key="1">
    <citation type="submission" date="2014-08" db="EMBL/GenBank/DDBJ databases">
        <authorList>
            <person name="Sharma Rahul"/>
            <person name="Thines Marco"/>
        </authorList>
    </citation>
    <scope>NUCLEOTIDE SEQUENCE</scope>
</reference>
<feature type="compositionally biased region" description="Low complexity" evidence="3">
    <location>
        <begin position="402"/>
        <end position="416"/>
    </location>
</feature>
<feature type="region of interest" description="Disordered" evidence="3">
    <location>
        <begin position="1"/>
        <end position="123"/>
    </location>
</feature>
<evidence type="ECO:0000259" key="4">
    <source>
        <dbReference type="Pfam" id="PF08698"/>
    </source>
</evidence>
<evidence type="ECO:0000256" key="1">
    <source>
        <dbReference type="ARBA" id="ARBA00004604"/>
    </source>
</evidence>
<feature type="compositionally biased region" description="Acidic residues" evidence="3">
    <location>
        <begin position="182"/>
        <end position="194"/>
    </location>
</feature>
<evidence type="ECO:0000256" key="3">
    <source>
        <dbReference type="SAM" id="MobiDB-lite"/>
    </source>
</evidence>
<feature type="compositionally biased region" description="Polar residues" evidence="3">
    <location>
        <begin position="51"/>
        <end position="85"/>
    </location>
</feature>
<feature type="compositionally biased region" description="Low complexity" evidence="3">
    <location>
        <begin position="12"/>
        <end position="28"/>
    </location>
</feature>